<proteinExistence type="predicted"/>
<sequence length="46" mass="5413">METRYNEAKEKPVKEIADLKKARKDDAAKLKKDYDDELAKARVEFN</sequence>
<dbReference type="EMBL" id="LXQA010149893">
    <property type="protein sequence ID" value="MCI25868.1"/>
    <property type="molecule type" value="Genomic_DNA"/>
</dbReference>
<evidence type="ECO:0000313" key="2">
    <source>
        <dbReference type="Proteomes" id="UP000265520"/>
    </source>
</evidence>
<dbReference type="Proteomes" id="UP000265520">
    <property type="component" value="Unassembled WGS sequence"/>
</dbReference>
<dbReference type="AlphaFoldDB" id="A0A392QNQ2"/>
<name>A0A392QNQ2_9FABA</name>
<protein>
    <submittedName>
        <fullName evidence="1">Uncharacterized protein</fullName>
    </submittedName>
</protein>
<keyword evidence="2" id="KW-1185">Reference proteome</keyword>
<evidence type="ECO:0000313" key="1">
    <source>
        <dbReference type="EMBL" id="MCI25868.1"/>
    </source>
</evidence>
<comment type="caution">
    <text evidence="1">The sequence shown here is derived from an EMBL/GenBank/DDBJ whole genome shotgun (WGS) entry which is preliminary data.</text>
</comment>
<accession>A0A392QNQ2</accession>
<feature type="non-terminal residue" evidence="1">
    <location>
        <position position="46"/>
    </location>
</feature>
<reference evidence="1 2" key="1">
    <citation type="journal article" date="2018" name="Front. Plant Sci.">
        <title>Red Clover (Trifolium pratense) and Zigzag Clover (T. medium) - A Picture of Genomic Similarities and Differences.</title>
        <authorList>
            <person name="Dluhosova J."/>
            <person name="Istvanek J."/>
            <person name="Nedelnik J."/>
            <person name="Repkova J."/>
        </authorList>
    </citation>
    <scope>NUCLEOTIDE SEQUENCE [LARGE SCALE GENOMIC DNA]</scope>
    <source>
        <strain evidence="2">cv. 10/8</strain>
        <tissue evidence="1">Leaf</tissue>
    </source>
</reference>
<organism evidence="1 2">
    <name type="scientific">Trifolium medium</name>
    <dbReference type="NCBI Taxonomy" id="97028"/>
    <lineage>
        <taxon>Eukaryota</taxon>
        <taxon>Viridiplantae</taxon>
        <taxon>Streptophyta</taxon>
        <taxon>Embryophyta</taxon>
        <taxon>Tracheophyta</taxon>
        <taxon>Spermatophyta</taxon>
        <taxon>Magnoliopsida</taxon>
        <taxon>eudicotyledons</taxon>
        <taxon>Gunneridae</taxon>
        <taxon>Pentapetalae</taxon>
        <taxon>rosids</taxon>
        <taxon>fabids</taxon>
        <taxon>Fabales</taxon>
        <taxon>Fabaceae</taxon>
        <taxon>Papilionoideae</taxon>
        <taxon>50 kb inversion clade</taxon>
        <taxon>NPAAA clade</taxon>
        <taxon>Hologalegina</taxon>
        <taxon>IRL clade</taxon>
        <taxon>Trifolieae</taxon>
        <taxon>Trifolium</taxon>
    </lineage>
</organism>